<reference evidence="2" key="1">
    <citation type="submission" date="2017-09" db="EMBL/GenBank/DDBJ databases">
        <title>Depth-based differentiation of microbial function through sediment-hosted aquifers and enrichment of novel symbionts in the deep terrestrial subsurface.</title>
        <authorList>
            <person name="Probst A.J."/>
            <person name="Ladd B."/>
            <person name="Jarett J.K."/>
            <person name="Geller-Mcgrath D.E."/>
            <person name="Sieber C.M.K."/>
            <person name="Emerson J.B."/>
            <person name="Anantharaman K."/>
            <person name="Thomas B.C."/>
            <person name="Malmstrom R."/>
            <person name="Stieglmeier M."/>
            <person name="Klingl A."/>
            <person name="Woyke T."/>
            <person name="Ryan C.M."/>
            <person name="Banfield J.F."/>
        </authorList>
    </citation>
    <scope>NUCLEOTIDE SEQUENCE [LARGE SCALE GENOMIC DNA]</scope>
</reference>
<evidence type="ECO:0000313" key="2">
    <source>
        <dbReference type="Proteomes" id="UP000228886"/>
    </source>
</evidence>
<organism evidence="1 2">
    <name type="scientific">bacterium (Candidatus Ratteibacteria) CG01_land_8_20_14_3_00_40_19</name>
    <dbReference type="NCBI Taxonomy" id="2014290"/>
    <lineage>
        <taxon>Bacteria</taxon>
        <taxon>Candidatus Ratteibacteria</taxon>
    </lineage>
</organism>
<accession>A0A2M7E926</accession>
<gene>
    <name evidence="1" type="ORF">COS11_03295</name>
</gene>
<proteinExistence type="predicted"/>
<comment type="caution">
    <text evidence="1">The sequence shown here is derived from an EMBL/GenBank/DDBJ whole genome shotgun (WGS) entry which is preliminary data.</text>
</comment>
<evidence type="ECO:0000313" key="1">
    <source>
        <dbReference type="EMBL" id="PIV64224.1"/>
    </source>
</evidence>
<name>A0A2M7E926_9BACT</name>
<dbReference type="Proteomes" id="UP000228886">
    <property type="component" value="Unassembled WGS sequence"/>
</dbReference>
<sequence length="174" mass="20259">MDKYKKFEEALKKTEILRPVKQTLFTFSPTDIDYYLATELIKDTLIEVREGKMIMEKPLIITPSALLNKQFEGFEEQQINYLQMLFQKYNLRALEYTYKNKTKTVNLISGHLNSIVDKINKEIDGSEKKRTAIIKGIPDMWAVSLMKCVLEIITKSFPGNITELEERGWFGGNH</sequence>
<dbReference type="EMBL" id="PETL01000161">
    <property type="protein sequence ID" value="PIV64224.1"/>
    <property type="molecule type" value="Genomic_DNA"/>
</dbReference>
<dbReference type="AlphaFoldDB" id="A0A2M7E926"/>
<protein>
    <submittedName>
        <fullName evidence="1">Uncharacterized protein</fullName>
    </submittedName>
</protein>